<keyword evidence="3" id="KW-0560">Oxidoreductase</keyword>
<evidence type="ECO:0000256" key="2">
    <source>
        <dbReference type="ARBA" id="ARBA00022857"/>
    </source>
</evidence>
<protein>
    <recommendedName>
        <fullName evidence="6">NmrA-like domain-containing protein</fullName>
    </recommendedName>
</protein>
<comment type="similarity">
    <text evidence="1">Belongs to the NmrA-type oxidoreductase family. Isoflavone reductase subfamily.</text>
</comment>
<comment type="caution">
    <text evidence="4">The sequence shown here is derived from an EMBL/GenBank/DDBJ whole genome shotgun (WGS) entry which is preliminary data.</text>
</comment>
<dbReference type="PANTHER" id="PTHR47706:SF4">
    <property type="entry name" value="NMRA-LIKE DOMAIN-CONTAINING PROTEIN"/>
    <property type="match status" value="1"/>
</dbReference>
<sequence>MELFRTSACHARSAVAHFRKYSLFECGIFMNYLGYGSTKPGGDEAHGHLARFPLIFNLSTQSADIPGDGEKQLWYTRAEDVGKFVAAATQLDSWEVYNNMAGEILSMNEVVRLCEDVCGTKFTVKYNTREELVARMSPAPEQAMANFFTESFIAVLDGGFDIKDPMNLNRLVDVKPMGVREFLEKWWGSSG</sequence>
<dbReference type="SUPFAM" id="SSF51735">
    <property type="entry name" value="NAD(P)-binding Rossmann-fold domains"/>
    <property type="match status" value="1"/>
</dbReference>
<gene>
    <name evidence="4" type="ORF">F5878DRAFT_591518</name>
</gene>
<keyword evidence="5" id="KW-1185">Reference proteome</keyword>
<keyword evidence="2" id="KW-0521">NADP</keyword>
<organism evidence="4 5">
    <name type="scientific">Lentinula raphanica</name>
    <dbReference type="NCBI Taxonomy" id="153919"/>
    <lineage>
        <taxon>Eukaryota</taxon>
        <taxon>Fungi</taxon>
        <taxon>Dikarya</taxon>
        <taxon>Basidiomycota</taxon>
        <taxon>Agaricomycotina</taxon>
        <taxon>Agaricomycetes</taxon>
        <taxon>Agaricomycetidae</taxon>
        <taxon>Agaricales</taxon>
        <taxon>Marasmiineae</taxon>
        <taxon>Omphalotaceae</taxon>
        <taxon>Lentinula</taxon>
    </lineage>
</organism>
<reference evidence="4" key="1">
    <citation type="submission" date="2022-08" db="EMBL/GenBank/DDBJ databases">
        <authorList>
            <consortium name="DOE Joint Genome Institute"/>
            <person name="Min B."/>
            <person name="Riley R."/>
            <person name="Sierra-Patev S."/>
            <person name="Naranjo-Ortiz M."/>
            <person name="Looney B."/>
            <person name="Konkel Z."/>
            <person name="Slot J.C."/>
            <person name="Sakamoto Y."/>
            <person name="Steenwyk J.L."/>
            <person name="Rokas A."/>
            <person name="Carro J."/>
            <person name="Camarero S."/>
            <person name="Ferreira P."/>
            <person name="Molpeceres G."/>
            <person name="Ruiz-Duenas F.J."/>
            <person name="Serrano A."/>
            <person name="Henrissat B."/>
            <person name="Drula E."/>
            <person name="Hughes K.W."/>
            <person name="Mata J.L."/>
            <person name="Ishikawa N.K."/>
            <person name="Vargas-Isla R."/>
            <person name="Ushijima S."/>
            <person name="Smith C.A."/>
            <person name="Ahrendt S."/>
            <person name="Andreopoulos W."/>
            <person name="He G."/>
            <person name="Labutti K."/>
            <person name="Lipzen A."/>
            <person name="Ng V."/>
            <person name="Sandor L."/>
            <person name="Barry K."/>
            <person name="Martinez A.T."/>
            <person name="Xiao Y."/>
            <person name="Gibbons J.G."/>
            <person name="Terashima K."/>
            <person name="Hibbett D.S."/>
            <person name="Grigoriev I.V."/>
        </authorList>
    </citation>
    <scope>NUCLEOTIDE SEQUENCE</scope>
    <source>
        <strain evidence="4">TFB9207</strain>
    </source>
</reference>
<evidence type="ECO:0000256" key="1">
    <source>
        <dbReference type="ARBA" id="ARBA00005725"/>
    </source>
</evidence>
<accession>A0AA38NXQ1</accession>
<dbReference type="PANTHER" id="PTHR47706">
    <property type="entry name" value="NMRA-LIKE FAMILY PROTEIN"/>
    <property type="match status" value="1"/>
</dbReference>
<evidence type="ECO:0008006" key="6">
    <source>
        <dbReference type="Google" id="ProtNLM"/>
    </source>
</evidence>
<dbReference type="GO" id="GO:0016491">
    <property type="term" value="F:oxidoreductase activity"/>
    <property type="evidence" value="ECO:0007669"/>
    <property type="project" value="UniProtKB-KW"/>
</dbReference>
<evidence type="ECO:0000313" key="5">
    <source>
        <dbReference type="Proteomes" id="UP001163846"/>
    </source>
</evidence>
<dbReference type="EMBL" id="MU806918">
    <property type="protein sequence ID" value="KAJ3832568.1"/>
    <property type="molecule type" value="Genomic_DNA"/>
</dbReference>
<dbReference type="Gene3D" id="3.40.50.720">
    <property type="entry name" value="NAD(P)-binding Rossmann-like Domain"/>
    <property type="match status" value="1"/>
</dbReference>
<dbReference type="InterPro" id="IPR051609">
    <property type="entry name" value="NmrA/Isoflavone_reductase-like"/>
</dbReference>
<name>A0AA38NXQ1_9AGAR</name>
<dbReference type="AlphaFoldDB" id="A0AA38NXQ1"/>
<proteinExistence type="inferred from homology"/>
<evidence type="ECO:0000256" key="3">
    <source>
        <dbReference type="ARBA" id="ARBA00023002"/>
    </source>
</evidence>
<evidence type="ECO:0000313" key="4">
    <source>
        <dbReference type="EMBL" id="KAJ3832568.1"/>
    </source>
</evidence>
<dbReference type="Proteomes" id="UP001163846">
    <property type="component" value="Unassembled WGS sequence"/>
</dbReference>
<dbReference type="InterPro" id="IPR036291">
    <property type="entry name" value="NAD(P)-bd_dom_sf"/>
</dbReference>
<dbReference type="Gene3D" id="3.90.25.10">
    <property type="entry name" value="UDP-galactose 4-epimerase, domain 1"/>
    <property type="match status" value="1"/>
</dbReference>